<proteinExistence type="predicted"/>
<keyword evidence="3" id="KW-1185">Reference proteome</keyword>
<evidence type="ECO:0000313" key="2">
    <source>
        <dbReference type="EMBL" id="CAK9141045.1"/>
    </source>
</evidence>
<sequence length="168" mass="19416">MTVREAGWWRRQRVEKYVGFHPRLPIIVAETLLCADPQIVLPLWLVHMFKSARSESTWGMTGNELNSASLFQLYVDYGRYAEATNLLLEYIESFAMLRPTDVICRKRPSAIWLPYTAIERLWCQLQESIRLGHMIDQCEKLKKLLHGALLNHLNLVKVDSDDVKSSAA</sequence>
<evidence type="ECO:0000313" key="3">
    <source>
        <dbReference type="Proteomes" id="UP001642360"/>
    </source>
</evidence>
<dbReference type="PANTHER" id="PTHR21286:SF0">
    <property type="entry name" value="NUCLEAR PORE COMPLEX PROTEIN NUP160"/>
    <property type="match status" value="1"/>
</dbReference>
<accession>A0ABC8RBW5</accession>
<dbReference type="Pfam" id="PF23347">
    <property type="entry name" value="TPR_Nup160_C"/>
    <property type="match status" value="1"/>
</dbReference>
<dbReference type="GO" id="GO:0005643">
    <property type="term" value="C:nuclear pore"/>
    <property type="evidence" value="ECO:0007669"/>
    <property type="project" value="UniProtKB-ARBA"/>
</dbReference>
<dbReference type="GO" id="GO:0006913">
    <property type="term" value="P:nucleocytoplasmic transport"/>
    <property type="evidence" value="ECO:0007669"/>
    <property type="project" value="UniProtKB-ARBA"/>
</dbReference>
<evidence type="ECO:0000259" key="1">
    <source>
        <dbReference type="Pfam" id="PF23347"/>
    </source>
</evidence>
<name>A0ABC8RBW5_9AQUA</name>
<dbReference type="InterPro" id="IPR021717">
    <property type="entry name" value="Nucleoporin_Nup160"/>
</dbReference>
<dbReference type="EMBL" id="CAUOFW020001092">
    <property type="protein sequence ID" value="CAK9141045.1"/>
    <property type="molecule type" value="Genomic_DNA"/>
</dbReference>
<dbReference type="AlphaFoldDB" id="A0ABC8RBW5"/>
<dbReference type="InterPro" id="IPR056536">
    <property type="entry name" value="TPR_NUP160_C"/>
</dbReference>
<protein>
    <recommendedName>
        <fullName evidence="1">NUP160 C-terminal TPR domain-containing protein</fullName>
    </recommendedName>
</protein>
<dbReference type="PANTHER" id="PTHR21286">
    <property type="entry name" value="NUCLEAR PORE COMPLEX PROTEIN NUP160"/>
    <property type="match status" value="1"/>
</dbReference>
<organism evidence="2 3">
    <name type="scientific">Ilex paraguariensis</name>
    <name type="common">yerba mate</name>
    <dbReference type="NCBI Taxonomy" id="185542"/>
    <lineage>
        <taxon>Eukaryota</taxon>
        <taxon>Viridiplantae</taxon>
        <taxon>Streptophyta</taxon>
        <taxon>Embryophyta</taxon>
        <taxon>Tracheophyta</taxon>
        <taxon>Spermatophyta</taxon>
        <taxon>Magnoliopsida</taxon>
        <taxon>eudicotyledons</taxon>
        <taxon>Gunneridae</taxon>
        <taxon>Pentapetalae</taxon>
        <taxon>asterids</taxon>
        <taxon>campanulids</taxon>
        <taxon>Aquifoliales</taxon>
        <taxon>Aquifoliaceae</taxon>
        <taxon>Ilex</taxon>
    </lineage>
</organism>
<gene>
    <name evidence="2" type="ORF">ILEXP_LOCUS8566</name>
</gene>
<feature type="domain" description="NUP160 C-terminal TPR" evidence="1">
    <location>
        <begin position="64"/>
        <end position="146"/>
    </location>
</feature>
<dbReference type="Proteomes" id="UP001642360">
    <property type="component" value="Unassembled WGS sequence"/>
</dbReference>
<comment type="caution">
    <text evidence="2">The sequence shown here is derived from an EMBL/GenBank/DDBJ whole genome shotgun (WGS) entry which is preliminary data.</text>
</comment>
<reference evidence="2 3" key="1">
    <citation type="submission" date="2024-02" db="EMBL/GenBank/DDBJ databases">
        <authorList>
            <person name="Vignale AGUSTIN F."/>
            <person name="Sosa J E."/>
            <person name="Modenutti C."/>
        </authorList>
    </citation>
    <scope>NUCLEOTIDE SEQUENCE [LARGE SCALE GENOMIC DNA]</scope>
</reference>